<dbReference type="InterPro" id="IPR001845">
    <property type="entry name" value="HTH_ArsR_DNA-bd_dom"/>
</dbReference>
<proteinExistence type="predicted"/>
<dbReference type="InterPro" id="IPR036388">
    <property type="entry name" value="WH-like_DNA-bd_sf"/>
</dbReference>
<sequence>MLDRLKEMSELLKVISNENRLAIVCHLIEKPMTVSELHEKLNHVTQSALSQHLALLKASKILASNKRGLSITYSIEDKRIINIIKALKANYCD</sequence>
<dbReference type="SMART" id="SM00418">
    <property type="entry name" value="HTH_ARSR"/>
    <property type="match status" value="1"/>
</dbReference>
<dbReference type="Pfam" id="PF01022">
    <property type="entry name" value="HTH_5"/>
    <property type="match status" value="1"/>
</dbReference>
<reference evidence="5" key="1">
    <citation type="submission" date="2019-08" db="EMBL/GenBank/DDBJ databases">
        <authorList>
            <person name="Kucharzyk K."/>
            <person name="Murdoch R.W."/>
            <person name="Higgins S."/>
            <person name="Loffler F."/>
        </authorList>
    </citation>
    <scope>NUCLEOTIDE SEQUENCE</scope>
</reference>
<keyword evidence="3" id="KW-0804">Transcription</keyword>
<evidence type="ECO:0000313" key="5">
    <source>
        <dbReference type="EMBL" id="MPM58037.1"/>
    </source>
</evidence>
<keyword evidence="1" id="KW-0805">Transcription regulation</keyword>
<dbReference type="PANTHER" id="PTHR43132">
    <property type="entry name" value="ARSENICAL RESISTANCE OPERON REPRESSOR ARSR-RELATED"/>
    <property type="match status" value="1"/>
</dbReference>
<feature type="domain" description="HTH arsR-type" evidence="4">
    <location>
        <begin position="1"/>
        <end position="93"/>
    </location>
</feature>
<comment type="caution">
    <text evidence="5">The sequence shown here is derived from an EMBL/GenBank/DDBJ whole genome shotgun (WGS) entry which is preliminary data.</text>
</comment>
<dbReference type="EMBL" id="VSSQ01016569">
    <property type="protein sequence ID" value="MPM58037.1"/>
    <property type="molecule type" value="Genomic_DNA"/>
</dbReference>
<protein>
    <submittedName>
        <fullName evidence="5">Transcriptional activator HlyU</fullName>
    </submittedName>
</protein>
<evidence type="ECO:0000259" key="4">
    <source>
        <dbReference type="PROSITE" id="PS50987"/>
    </source>
</evidence>
<organism evidence="5">
    <name type="scientific">bioreactor metagenome</name>
    <dbReference type="NCBI Taxonomy" id="1076179"/>
    <lineage>
        <taxon>unclassified sequences</taxon>
        <taxon>metagenomes</taxon>
        <taxon>ecological metagenomes</taxon>
    </lineage>
</organism>
<dbReference type="PANTHER" id="PTHR43132:SF2">
    <property type="entry name" value="ARSENICAL RESISTANCE OPERON REPRESSOR ARSR-RELATED"/>
    <property type="match status" value="1"/>
</dbReference>
<dbReference type="InterPro" id="IPR051011">
    <property type="entry name" value="Metal_resp_trans_reg"/>
</dbReference>
<name>A0A645AXZ4_9ZZZZ</name>
<dbReference type="CDD" id="cd00090">
    <property type="entry name" value="HTH_ARSR"/>
    <property type="match status" value="1"/>
</dbReference>
<keyword evidence="2" id="KW-0238">DNA-binding</keyword>
<evidence type="ECO:0000256" key="3">
    <source>
        <dbReference type="ARBA" id="ARBA00023163"/>
    </source>
</evidence>
<evidence type="ECO:0000256" key="1">
    <source>
        <dbReference type="ARBA" id="ARBA00023015"/>
    </source>
</evidence>
<dbReference type="InterPro" id="IPR036390">
    <property type="entry name" value="WH_DNA-bd_sf"/>
</dbReference>
<dbReference type="Gene3D" id="1.10.10.10">
    <property type="entry name" value="Winged helix-like DNA-binding domain superfamily/Winged helix DNA-binding domain"/>
    <property type="match status" value="1"/>
</dbReference>
<dbReference type="NCBIfam" id="NF033788">
    <property type="entry name" value="HTH_metalloreg"/>
    <property type="match status" value="1"/>
</dbReference>
<evidence type="ECO:0000256" key="2">
    <source>
        <dbReference type="ARBA" id="ARBA00023125"/>
    </source>
</evidence>
<accession>A0A645AXZ4</accession>
<dbReference type="GO" id="GO:0003677">
    <property type="term" value="F:DNA binding"/>
    <property type="evidence" value="ECO:0007669"/>
    <property type="project" value="UniProtKB-KW"/>
</dbReference>
<gene>
    <name evidence="5" type="primary">hlyU_4</name>
    <name evidence="5" type="ORF">SDC9_104866</name>
</gene>
<dbReference type="InterPro" id="IPR011991">
    <property type="entry name" value="ArsR-like_HTH"/>
</dbReference>
<dbReference type="GO" id="GO:0003700">
    <property type="term" value="F:DNA-binding transcription factor activity"/>
    <property type="evidence" value="ECO:0007669"/>
    <property type="project" value="InterPro"/>
</dbReference>
<dbReference type="AlphaFoldDB" id="A0A645AXZ4"/>
<dbReference type="SUPFAM" id="SSF46785">
    <property type="entry name" value="Winged helix' DNA-binding domain"/>
    <property type="match status" value="1"/>
</dbReference>
<dbReference type="PRINTS" id="PR00778">
    <property type="entry name" value="HTHARSR"/>
</dbReference>
<dbReference type="PROSITE" id="PS50987">
    <property type="entry name" value="HTH_ARSR_2"/>
    <property type="match status" value="1"/>
</dbReference>